<dbReference type="InterPro" id="IPR043128">
    <property type="entry name" value="Rev_trsase/Diguanyl_cyclase"/>
</dbReference>
<dbReference type="SUPFAM" id="SSF56672">
    <property type="entry name" value="DNA/RNA polymerases"/>
    <property type="match status" value="1"/>
</dbReference>
<dbReference type="AlphaFoldDB" id="A0A151UIK1"/>
<dbReference type="InterPro" id="IPR036397">
    <property type="entry name" value="RNaseH_sf"/>
</dbReference>
<dbReference type="SUPFAM" id="SSF53098">
    <property type="entry name" value="Ribonuclease H-like"/>
    <property type="match status" value="1"/>
</dbReference>
<evidence type="ECO:0000313" key="3">
    <source>
        <dbReference type="EMBL" id="KYP79125.1"/>
    </source>
</evidence>
<dbReference type="EMBL" id="AGCT01070327">
    <property type="protein sequence ID" value="KYP79125.1"/>
    <property type="molecule type" value="Genomic_DNA"/>
</dbReference>
<evidence type="ECO:0000259" key="1">
    <source>
        <dbReference type="Pfam" id="PF13456"/>
    </source>
</evidence>
<reference evidence="3" key="1">
    <citation type="journal article" date="2012" name="Nat. Biotechnol.">
        <title>Draft genome sequence of pigeonpea (Cajanus cajan), an orphan legume crop of resource-poor farmers.</title>
        <authorList>
            <person name="Varshney R.K."/>
            <person name="Chen W."/>
            <person name="Li Y."/>
            <person name="Bharti A.K."/>
            <person name="Saxena R.K."/>
            <person name="Schlueter J.A."/>
            <person name="Donoghue M.T."/>
            <person name="Azam S."/>
            <person name="Fan G."/>
            <person name="Whaley A.M."/>
            <person name="Farmer A.D."/>
            <person name="Sheridan J."/>
            <person name="Iwata A."/>
            <person name="Tuteja R."/>
            <person name="Penmetsa R.V."/>
            <person name="Wu W."/>
            <person name="Upadhyaya H.D."/>
            <person name="Yang S.P."/>
            <person name="Shah T."/>
            <person name="Saxena K.B."/>
            <person name="Michael T."/>
            <person name="McCombie W.R."/>
            <person name="Yang B."/>
            <person name="Zhang G."/>
            <person name="Yang H."/>
            <person name="Wang J."/>
            <person name="Spillane C."/>
            <person name="Cook D.R."/>
            <person name="May G.D."/>
            <person name="Xu X."/>
            <person name="Jackson S.A."/>
        </authorList>
    </citation>
    <scope>NUCLEOTIDE SEQUENCE [LARGE SCALE GENOMIC DNA]</scope>
</reference>
<dbReference type="Pfam" id="PF13456">
    <property type="entry name" value="RVT_3"/>
    <property type="match status" value="1"/>
</dbReference>
<accession>A0A151UIK1</accession>
<name>A0A151UIK1_CAJCA</name>
<dbReference type="Gramene" id="C.cajan_43363.t">
    <property type="protein sequence ID" value="C.cajan_43363.t"/>
    <property type="gene ID" value="C.cajan_43363"/>
</dbReference>
<proteinExistence type="predicted"/>
<evidence type="ECO:0000313" key="4">
    <source>
        <dbReference type="Proteomes" id="UP000075243"/>
    </source>
</evidence>
<feature type="domain" description="RNase H type-1" evidence="1">
    <location>
        <begin position="170"/>
        <end position="248"/>
    </location>
</feature>
<dbReference type="InterPro" id="IPR041577">
    <property type="entry name" value="RT_RNaseH_2"/>
</dbReference>
<dbReference type="PANTHER" id="PTHR48475">
    <property type="entry name" value="RIBONUCLEASE H"/>
    <property type="match status" value="1"/>
</dbReference>
<protein>
    <submittedName>
        <fullName evidence="3">Retrovirus-related Pol polyprotein from transposon 17.6</fullName>
    </submittedName>
</protein>
<dbReference type="InterPro" id="IPR002156">
    <property type="entry name" value="RNaseH_domain"/>
</dbReference>
<dbReference type="GO" id="GO:0003676">
    <property type="term" value="F:nucleic acid binding"/>
    <property type="evidence" value="ECO:0007669"/>
    <property type="project" value="InterPro"/>
</dbReference>
<dbReference type="InterPro" id="IPR012337">
    <property type="entry name" value="RNaseH-like_sf"/>
</dbReference>
<evidence type="ECO:0000259" key="2">
    <source>
        <dbReference type="Pfam" id="PF17919"/>
    </source>
</evidence>
<dbReference type="PANTHER" id="PTHR48475:SF2">
    <property type="entry name" value="RIBONUCLEASE H"/>
    <property type="match status" value="1"/>
</dbReference>
<dbReference type="InterPro" id="IPR043502">
    <property type="entry name" value="DNA/RNA_pol_sf"/>
</dbReference>
<feature type="domain" description="Reverse transcriptase/retrotransposon-derived protein RNase H-like" evidence="2">
    <location>
        <begin position="46"/>
        <end position="144"/>
    </location>
</feature>
<sequence length="339" mass="38457">MRSPTTVKKVQQLAGRMASLSQFLAKVADKSLPLFQCLRKNDRFAWTNECERAFGELRKTLTSPPILTKPRTDSPLLVYLWTLDSVVSAVLVQEKCSFQTPVYFVSRVLQGAEVHYQKIEKLAFTILITTRKLRHYFQSYEIIIRTDYPIRQVLQKPDLAGRMMKWSIELIILEGPGGILLEQSLRFEFHASNNQSEYEALLAGMALAKEMGATSLSARSDSQLVTGQVTGTFQAKDPQLARYLEKGNVLFIQEELDSWMGPYIAYPTRGELPEDKREASLVQRQSARFVVINERLYRRGFSSPLLRCLTISQAQRLMDEVHSGCRPLKLSGSGQAVTI</sequence>
<dbReference type="Proteomes" id="UP000075243">
    <property type="component" value="Unassembled WGS sequence"/>
</dbReference>
<dbReference type="GO" id="GO:0004523">
    <property type="term" value="F:RNA-DNA hybrid ribonuclease activity"/>
    <property type="evidence" value="ECO:0007669"/>
    <property type="project" value="InterPro"/>
</dbReference>
<dbReference type="Gene3D" id="3.30.420.10">
    <property type="entry name" value="Ribonuclease H-like superfamily/Ribonuclease H"/>
    <property type="match status" value="1"/>
</dbReference>
<dbReference type="OMA" id="THYEVMK"/>
<gene>
    <name evidence="3" type="ORF">KK1_048101</name>
</gene>
<comment type="caution">
    <text evidence="3">The sequence shown here is derived from an EMBL/GenBank/DDBJ whole genome shotgun (WGS) entry which is preliminary data.</text>
</comment>
<organism evidence="3 4">
    <name type="scientific">Cajanus cajan</name>
    <name type="common">Pigeon pea</name>
    <name type="synonym">Cajanus indicus</name>
    <dbReference type="NCBI Taxonomy" id="3821"/>
    <lineage>
        <taxon>Eukaryota</taxon>
        <taxon>Viridiplantae</taxon>
        <taxon>Streptophyta</taxon>
        <taxon>Embryophyta</taxon>
        <taxon>Tracheophyta</taxon>
        <taxon>Spermatophyta</taxon>
        <taxon>Magnoliopsida</taxon>
        <taxon>eudicotyledons</taxon>
        <taxon>Gunneridae</taxon>
        <taxon>Pentapetalae</taxon>
        <taxon>rosids</taxon>
        <taxon>fabids</taxon>
        <taxon>Fabales</taxon>
        <taxon>Fabaceae</taxon>
        <taxon>Papilionoideae</taxon>
        <taxon>50 kb inversion clade</taxon>
        <taxon>NPAAA clade</taxon>
        <taxon>indigoferoid/millettioid clade</taxon>
        <taxon>Phaseoleae</taxon>
        <taxon>Cajanus</taxon>
    </lineage>
</organism>
<keyword evidence="4" id="KW-1185">Reference proteome</keyword>
<dbReference type="Pfam" id="PF17919">
    <property type="entry name" value="RT_RNaseH_2"/>
    <property type="match status" value="1"/>
</dbReference>
<dbReference type="Gene3D" id="3.30.70.270">
    <property type="match status" value="1"/>
</dbReference>